<dbReference type="InterPro" id="IPR011009">
    <property type="entry name" value="Kinase-like_dom_sf"/>
</dbReference>
<dbReference type="InterPro" id="IPR002575">
    <property type="entry name" value="Aminoglycoside_PTrfase"/>
</dbReference>
<keyword evidence="2" id="KW-0808">Transferase</keyword>
<dbReference type="GO" id="GO:0016301">
    <property type="term" value="F:kinase activity"/>
    <property type="evidence" value="ECO:0007669"/>
    <property type="project" value="UniProtKB-KW"/>
</dbReference>
<name>A0A7Y9I814_9ACTN</name>
<dbReference type="RefSeq" id="WP_179752139.1">
    <property type="nucleotide sequence ID" value="NZ_JACCBU010000001.1"/>
</dbReference>
<sequence>MPLLRPDRLSAYWQQLRDTFGLRYGTQLGHVGPLAERIGRAGIVAAPRPVASGPFGDTTAYLFSWVDGEAWEPDEFPDSADVHEQLGRYLATLHADGSRLEGFGTLEHQPFDTGRLIARANQSMATIVDSYWTHRPDVVAFLEGQIIRTDPDALAAAPAPIMPDVSANQFVYDGARIAGVVDLDSYVAGPRELELTVAELCLTRPDDFRRGYEEILPLPRFQPFRTYWRFSQLTNDLDDQPDLTEYLTTRIHFE</sequence>
<keyword evidence="2" id="KW-0418">Kinase</keyword>
<dbReference type="Pfam" id="PF01636">
    <property type="entry name" value="APH"/>
    <property type="match status" value="1"/>
</dbReference>
<accession>A0A7Y9I814</accession>
<organism evidence="2 3">
    <name type="scientific">Microlunatus parietis</name>
    <dbReference type="NCBI Taxonomy" id="682979"/>
    <lineage>
        <taxon>Bacteria</taxon>
        <taxon>Bacillati</taxon>
        <taxon>Actinomycetota</taxon>
        <taxon>Actinomycetes</taxon>
        <taxon>Propionibacteriales</taxon>
        <taxon>Propionibacteriaceae</taxon>
        <taxon>Microlunatus</taxon>
    </lineage>
</organism>
<feature type="domain" description="Aminoglycoside phosphotransferase" evidence="1">
    <location>
        <begin position="38"/>
        <end position="210"/>
    </location>
</feature>
<dbReference type="AlphaFoldDB" id="A0A7Y9I814"/>
<evidence type="ECO:0000313" key="2">
    <source>
        <dbReference type="EMBL" id="NYE71770.1"/>
    </source>
</evidence>
<dbReference type="SUPFAM" id="SSF56112">
    <property type="entry name" value="Protein kinase-like (PK-like)"/>
    <property type="match status" value="1"/>
</dbReference>
<reference evidence="2 3" key="1">
    <citation type="submission" date="2020-07" db="EMBL/GenBank/DDBJ databases">
        <title>Sequencing the genomes of 1000 actinobacteria strains.</title>
        <authorList>
            <person name="Klenk H.-P."/>
        </authorList>
    </citation>
    <scope>NUCLEOTIDE SEQUENCE [LARGE SCALE GENOMIC DNA]</scope>
    <source>
        <strain evidence="2 3">DSM 22083</strain>
    </source>
</reference>
<dbReference type="Proteomes" id="UP000569914">
    <property type="component" value="Unassembled WGS sequence"/>
</dbReference>
<evidence type="ECO:0000259" key="1">
    <source>
        <dbReference type="Pfam" id="PF01636"/>
    </source>
</evidence>
<comment type="caution">
    <text evidence="2">The sequence shown here is derived from an EMBL/GenBank/DDBJ whole genome shotgun (WGS) entry which is preliminary data.</text>
</comment>
<dbReference type="EMBL" id="JACCBU010000001">
    <property type="protein sequence ID" value="NYE71770.1"/>
    <property type="molecule type" value="Genomic_DNA"/>
</dbReference>
<proteinExistence type="predicted"/>
<protein>
    <submittedName>
        <fullName evidence="2">Aminoglycoside phosphotransferase (APT) family kinase protein</fullName>
    </submittedName>
</protein>
<evidence type="ECO:0000313" key="3">
    <source>
        <dbReference type="Proteomes" id="UP000569914"/>
    </source>
</evidence>
<gene>
    <name evidence="2" type="ORF">BKA15_003099</name>
</gene>
<keyword evidence="3" id="KW-1185">Reference proteome</keyword>